<dbReference type="STRING" id="53468.A0A0R3U5C8"/>
<dbReference type="EC" id="2.7.12.2" evidence="6"/>
<dbReference type="Gene3D" id="1.10.510.10">
    <property type="entry name" value="Transferase(Phosphotransferase) domain 1"/>
    <property type="match status" value="1"/>
</dbReference>
<accession>A0A0R3U5C8</accession>
<keyword evidence="3" id="KW-0418">Kinase</keyword>
<evidence type="ECO:0000256" key="8">
    <source>
        <dbReference type="RuleBase" id="RU000304"/>
    </source>
</evidence>
<evidence type="ECO:0000256" key="3">
    <source>
        <dbReference type="ARBA" id="ARBA00022777"/>
    </source>
</evidence>
<dbReference type="OrthoDB" id="10252354at2759"/>
<dbReference type="SUPFAM" id="SSF56112">
    <property type="entry name" value="Protein kinase-like (PK-like)"/>
    <property type="match status" value="1"/>
</dbReference>
<dbReference type="InterPro" id="IPR011009">
    <property type="entry name" value="Kinase-like_dom_sf"/>
</dbReference>
<dbReference type="EMBL" id="UXSR01000277">
    <property type="protein sequence ID" value="VDD75919.1"/>
    <property type="molecule type" value="Genomic_DNA"/>
</dbReference>
<dbReference type="Pfam" id="PF00069">
    <property type="entry name" value="Pkinase"/>
    <property type="match status" value="1"/>
</dbReference>
<evidence type="ECO:0000313" key="12">
    <source>
        <dbReference type="Proteomes" id="UP000267029"/>
    </source>
</evidence>
<evidence type="ECO:0000256" key="2">
    <source>
        <dbReference type="ARBA" id="ARBA00022741"/>
    </source>
</evidence>
<keyword evidence="2 7" id="KW-0547">Nucleotide-binding</keyword>
<dbReference type="PANTHER" id="PTHR48013">
    <property type="entry name" value="DUAL SPECIFICITY MITOGEN-ACTIVATED PROTEIN KINASE KINASE 5-RELATED"/>
    <property type="match status" value="1"/>
</dbReference>
<dbReference type="GO" id="GO:0051403">
    <property type="term" value="P:stress-activated MAPK cascade"/>
    <property type="evidence" value="ECO:0007669"/>
    <property type="project" value="TreeGrafter"/>
</dbReference>
<dbReference type="PROSITE" id="PS00107">
    <property type="entry name" value="PROTEIN_KINASE_ATP"/>
    <property type="match status" value="1"/>
</dbReference>
<evidence type="ECO:0000256" key="9">
    <source>
        <dbReference type="SAM" id="MobiDB-lite"/>
    </source>
</evidence>
<dbReference type="GO" id="GO:0004708">
    <property type="term" value="F:MAP kinase kinase activity"/>
    <property type="evidence" value="ECO:0007669"/>
    <property type="project" value="UniProtKB-EC"/>
</dbReference>
<evidence type="ECO:0000256" key="6">
    <source>
        <dbReference type="ARBA" id="ARBA00038999"/>
    </source>
</evidence>
<feature type="domain" description="Protein kinase" evidence="10">
    <location>
        <begin position="48"/>
        <end position="309"/>
    </location>
</feature>
<keyword evidence="4 7" id="KW-0067">ATP-binding</keyword>
<dbReference type="PROSITE" id="PS50011">
    <property type="entry name" value="PROTEIN_KINASE_DOM"/>
    <property type="match status" value="1"/>
</dbReference>
<organism evidence="11 12">
    <name type="scientific">Mesocestoides corti</name>
    <name type="common">Flatworm</name>
    <dbReference type="NCBI Taxonomy" id="53468"/>
    <lineage>
        <taxon>Eukaryota</taxon>
        <taxon>Metazoa</taxon>
        <taxon>Spiralia</taxon>
        <taxon>Lophotrochozoa</taxon>
        <taxon>Platyhelminthes</taxon>
        <taxon>Cestoda</taxon>
        <taxon>Eucestoda</taxon>
        <taxon>Cyclophyllidea</taxon>
        <taxon>Mesocestoididae</taxon>
        <taxon>Mesocestoides</taxon>
    </lineage>
</organism>
<dbReference type="PROSITE" id="PS00108">
    <property type="entry name" value="PROTEIN_KINASE_ST"/>
    <property type="match status" value="1"/>
</dbReference>
<dbReference type="AlphaFoldDB" id="A0A0R3U5C8"/>
<keyword evidence="12" id="KW-1185">Reference proteome</keyword>
<evidence type="ECO:0000256" key="4">
    <source>
        <dbReference type="ARBA" id="ARBA00022840"/>
    </source>
</evidence>
<dbReference type="InterPro" id="IPR017441">
    <property type="entry name" value="Protein_kinase_ATP_BS"/>
</dbReference>
<evidence type="ECO:0000256" key="1">
    <source>
        <dbReference type="ARBA" id="ARBA00022679"/>
    </source>
</evidence>
<dbReference type="GO" id="GO:0004674">
    <property type="term" value="F:protein serine/threonine kinase activity"/>
    <property type="evidence" value="ECO:0007669"/>
    <property type="project" value="UniProtKB-KW"/>
</dbReference>
<name>A0A0R3U5C8_MESCO</name>
<protein>
    <recommendedName>
        <fullName evidence="6">mitogen-activated protein kinase kinase</fullName>
        <ecNumber evidence="6">2.7.12.2</ecNumber>
    </recommendedName>
</protein>
<evidence type="ECO:0000313" key="11">
    <source>
        <dbReference type="EMBL" id="VDD75919.1"/>
    </source>
</evidence>
<comment type="similarity">
    <text evidence="5">Belongs to the protein kinase superfamily. STE Ser/Thr protein kinase family. MAP kinase kinase subfamily.</text>
</comment>
<dbReference type="PANTHER" id="PTHR48013:SF28">
    <property type="entry name" value="DUAL SPECIFICITY MITOGEN-ACTIVATED PROTEIN KINASE KINASE SEK-1"/>
    <property type="match status" value="1"/>
</dbReference>
<feature type="binding site" evidence="7">
    <location>
        <position position="79"/>
    </location>
    <ligand>
        <name>ATP</name>
        <dbReference type="ChEBI" id="CHEBI:30616"/>
    </ligand>
</feature>
<dbReference type="SMART" id="SM00220">
    <property type="entry name" value="S_TKc"/>
    <property type="match status" value="1"/>
</dbReference>
<dbReference type="InterPro" id="IPR008271">
    <property type="entry name" value="Ser/Thr_kinase_AS"/>
</dbReference>
<feature type="region of interest" description="Disordered" evidence="9">
    <location>
        <begin position="1"/>
        <end position="24"/>
    </location>
</feature>
<reference evidence="11 12" key="1">
    <citation type="submission" date="2018-10" db="EMBL/GenBank/DDBJ databases">
        <authorList>
            <consortium name="Pathogen Informatics"/>
        </authorList>
    </citation>
    <scope>NUCLEOTIDE SEQUENCE [LARGE SCALE GENOMIC DNA]</scope>
</reference>
<proteinExistence type="inferred from homology"/>
<dbReference type="InterPro" id="IPR000719">
    <property type="entry name" value="Prot_kinase_dom"/>
</dbReference>
<sequence length="337" mass="38362">MPPKRPLPIRLSDGHANNPSMSASSAMLSDNTNVVVNGKELHIKFSDPVMVKKLGSGQFATVFHMKFTNDNNVYDFAVKEIKMGRSEMRKSRIRQESEFGLRMSVCPFAVNTYGIMGRGDEIRILMELMDDTVANLRLMRDLLECDFPEEHVAFTTKCVVKGLEFLRQCGIQHRDVKPTNMLVNRDGCVKICDYGVAQKMQGDITKTNVGTFKFLAPERLVMGQKNGFRIQSDVWSLGVSVYNIVTASMPFPENATIFDYHQYIIANSDVDLPPENDYSQDLRTFVSSCLKVEENDRPDYETLLKFGFLKNIKIKDHKPLFAQFVCETFDKYNDSLV</sequence>
<keyword evidence="8" id="KW-0723">Serine/threonine-protein kinase</keyword>
<dbReference type="Gene3D" id="3.30.200.20">
    <property type="entry name" value="Phosphorylase Kinase, domain 1"/>
    <property type="match status" value="1"/>
</dbReference>
<dbReference type="GO" id="GO:0005524">
    <property type="term" value="F:ATP binding"/>
    <property type="evidence" value="ECO:0007669"/>
    <property type="project" value="UniProtKB-UniRule"/>
</dbReference>
<keyword evidence="1" id="KW-0808">Transferase</keyword>
<evidence type="ECO:0000259" key="10">
    <source>
        <dbReference type="PROSITE" id="PS50011"/>
    </source>
</evidence>
<evidence type="ECO:0000256" key="7">
    <source>
        <dbReference type="PROSITE-ProRule" id="PRU10141"/>
    </source>
</evidence>
<dbReference type="Proteomes" id="UP000267029">
    <property type="component" value="Unassembled WGS sequence"/>
</dbReference>
<evidence type="ECO:0000256" key="5">
    <source>
        <dbReference type="ARBA" id="ARBA00038035"/>
    </source>
</evidence>
<gene>
    <name evidence="11" type="ORF">MCOS_LOCUS1922</name>
</gene>